<name>A0A852SWB2_9MICO</name>
<dbReference type="SUPFAM" id="SSF47598">
    <property type="entry name" value="Ribbon-helix-helix"/>
    <property type="match status" value="1"/>
</dbReference>
<evidence type="ECO:0000313" key="4">
    <source>
        <dbReference type="Proteomes" id="UP000589620"/>
    </source>
</evidence>
<gene>
    <name evidence="3" type="ORF">BJ963_000413</name>
</gene>
<sequence>MGASARLEFRVSPADRARIEHAAELAGEPTSTFARHAAEERATQILREHEATTHVPARFFDDLFAALDAPGEPNAAFAAAADRLRGMTRD</sequence>
<protein>
    <submittedName>
        <fullName evidence="3">Uncharacterized protein (DUF1778 family)</fullName>
    </submittedName>
</protein>
<evidence type="ECO:0000313" key="3">
    <source>
        <dbReference type="EMBL" id="NYD72894.1"/>
    </source>
</evidence>
<dbReference type="PANTHER" id="PTHR35401">
    <property type="entry name" value="COPG FAMILY HELIX-TURN-HELIX PROTEIN-RELATED-RELATED"/>
    <property type="match status" value="1"/>
</dbReference>
<evidence type="ECO:0000256" key="2">
    <source>
        <dbReference type="ARBA" id="ARBA00049988"/>
    </source>
</evidence>
<proteinExistence type="inferred from homology"/>
<dbReference type="AlphaFoldDB" id="A0A852SWB2"/>
<dbReference type="RefSeq" id="WP_179454259.1">
    <property type="nucleotide sequence ID" value="NZ_BAAAPX010000001.1"/>
</dbReference>
<dbReference type="EMBL" id="JACCBJ010000001">
    <property type="protein sequence ID" value="NYD72894.1"/>
    <property type="molecule type" value="Genomic_DNA"/>
</dbReference>
<dbReference type="Gene3D" id="1.20.5.780">
    <property type="entry name" value="Single helix bin"/>
    <property type="match status" value="1"/>
</dbReference>
<comment type="caution">
    <text evidence="3">The sequence shown here is derived from an EMBL/GenBank/DDBJ whole genome shotgun (WGS) entry which is preliminary data.</text>
</comment>
<comment type="similarity">
    <text evidence="2">Belongs to the TacA antitoxin family.</text>
</comment>
<organism evidence="3 4">
    <name type="scientific">Leifsonia soli</name>
    <dbReference type="NCBI Taxonomy" id="582665"/>
    <lineage>
        <taxon>Bacteria</taxon>
        <taxon>Bacillati</taxon>
        <taxon>Actinomycetota</taxon>
        <taxon>Actinomycetes</taxon>
        <taxon>Micrococcales</taxon>
        <taxon>Microbacteriaceae</taxon>
        <taxon>Leifsonia</taxon>
    </lineage>
</organism>
<keyword evidence="1" id="KW-1277">Toxin-antitoxin system</keyword>
<evidence type="ECO:0000256" key="1">
    <source>
        <dbReference type="ARBA" id="ARBA00022649"/>
    </source>
</evidence>
<keyword evidence="4" id="KW-1185">Reference proteome</keyword>
<accession>A0A852SWB2</accession>
<reference evidence="3 4" key="1">
    <citation type="submission" date="2020-07" db="EMBL/GenBank/DDBJ databases">
        <title>Sequencing the genomes of 1000 actinobacteria strains.</title>
        <authorList>
            <person name="Klenk H.-P."/>
        </authorList>
    </citation>
    <scope>NUCLEOTIDE SEQUENCE [LARGE SCALE GENOMIC DNA]</scope>
    <source>
        <strain evidence="3 4">DSM 23871</strain>
    </source>
</reference>
<dbReference type="InterPro" id="IPR010985">
    <property type="entry name" value="Ribbon_hlx_hlx"/>
</dbReference>
<dbReference type="InterPro" id="IPR014795">
    <property type="entry name" value="TacA_1-like"/>
</dbReference>
<dbReference type="PANTHER" id="PTHR35401:SF2">
    <property type="entry name" value="ABC-TYPE TRANSPORT SYSTEM"/>
    <property type="match status" value="1"/>
</dbReference>
<dbReference type="GO" id="GO:0006355">
    <property type="term" value="P:regulation of DNA-templated transcription"/>
    <property type="evidence" value="ECO:0007669"/>
    <property type="project" value="InterPro"/>
</dbReference>
<dbReference type="Pfam" id="PF08681">
    <property type="entry name" value="TacA1"/>
    <property type="match status" value="1"/>
</dbReference>
<dbReference type="Proteomes" id="UP000589620">
    <property type="component" value="Unassembled WGS sequence"/>
</dbReference>